<dbReference type="GO" id="GO:0005634">
    <property type="term" value="C:nucleus"/>
    <property type="evidence" value="ECO:0007669"/>
    <property type="project" value="UniProtKB-ARBA"/>
</dbReference>
<dbReference type="Gene3D" id="1.10.472.10">
    <property type="entry name" value="Cyclin-like"/>
    <property type="match status" value="2"/>
</dbReference>
<evidence type="ECO:0000256" key="1">
    <source>
        <dbReference type="ARBA" id="ARBA00006955"/>
    </source>
</evidence>
<dbReference type="PANTHER" id="PTHR10177">
    <property type="entry name" value="CYCLINS"/>
    <property type="match status" value="1"/>
</dbReference>
<dbReference type="SMART" id="SM00385">
    <property type="entry name" value="CYCLIN"/>
    <property type="match status" value="2"/>
</dbReference>
<dbReference type="InterPro" id="IPR013763">
    <property type="entry name" value="Cyclin-like_dom"/>
</dbReference>
<organism evidence="10 11">
    <name type="scientific">Zootermopsis nevadensis</name>
    <name type="common">Dampwood termite</name>
    <dbReference type="NCBI Taxonomy" id="136037"/>
    <lineage>
        <taxon>Eukaryota</taxon>
        <taxon>Metazoa</taxon>
        <taxon>Ecdysozoa</taxon>
        <taxon>Arthropoda</taxon>
        <taxon>Hexapoda</taxon>
        <taxon>Insecta</taxon>
        <taxon>Pterygota</taxon>
        <taxon>Neoptera</taxon>
        <taxon>Polyneoptera</taxon>
        <taxon>Dictyoptera</taxon>
        <taxon>Blattodea</taxon>
        <taxon>Blattoidea</taxon>
        <taxon>Termitoidae</taxon>
        <taxon>Termopsidae</taxon>
        <taxon>Zootermopsis</taxon>
    </lineage>
</organism>
<dbReference type="InterPro" id="IPR048258">
    <property type="entry name" value="Cyclins_cyclin-box"/>
</dbReference>
<dbReference type="InterPro" id="IPR006671">
    <property type="entry name" value="Cyclin_N"/>
</dbReference>
<dbReference type="CDD" id="cd20504">
    <property type="entry name" value="CYCLIN_CCNA_rpt1"/>
    <property type="match status" value="1"/>
</dbReference>
<evidence type="ECO:0000256" key="2">
    <source>
        <dbReference type="ARBA" id="ARBA00022618"/>
    </source>
</evidence>
<dbReference type="GO" id="GO:0016538">
    <property type="term" value="F:cyclin-dependent protein serine/threonine kinase regulator activity"/>
    <property type="evidence" value="ECO:0007669"/>
    <property type="project" value="InterPro"/>
</dbReference>
<dbReference type="InterPro" id="IPR004367">
    <property type="entry name" value="Cyclin_C-dom"/>
</dbReference>
<evidence type="ECO:0000256" key="3">
    <source>
        <dbReference type="ARBA" id="ARBA00022776"/>
    </source>
</evidence>
<dbReference type="STRING" id="136037.A0A067RLB0"/>
<evidence type="ECO:0000256" key="6">
    <source>
        <dbReference type="RuleBase" id="RU000383"/>
    </source>
</evidence>
<evidence type="ECO:0000313" key="10">
    <source>
        <dbReference type="EMBL" id="KDR23813.1"/>
    </source>
</evidence>
<feature type="compositionally biased region" description="Low complexity" evidence="7">
    <location>
        <begin position="18"/>
        <end position="29"/>
    </location>
</feature>
<dbReference type="GO" id="GO:0044772">
    <property type="term" value="P:mitotic cell cycle phase transition"/>
    <property type="evidence" value="ECO:0007669"/>
    <property type="project" value="InterPro"/>
</dbReference>
<dbReference type="Pfam" id="PF16500">
    <property type="entry name" value="Cyclin_N2"/>
    <property type="match status" value="1"/>
</dbReference>
<comment type="similarity">
    <text evidence="1">Belongs to the cyclin family. Cyclin AB subfamily.</text>
</comment>
<dbReference type="CDD" id="cd20505">
    <property type="entry name" value="CYCLIN_CCNA_rpt2"/>
    <property type="match status" value="1"/>
</dbReference>
<dbReference type="InterPro" id="IPR046965">
    <property type="entry name" value="Cyclin_A/B-like"/>
</dbReference>
<reference evidence="10 11" key="1">
    <citation type="journal article" date="2014" name="Nat. Commun.">
        <title>Molecular traces of alternative social organization in a termite genome.</title>
        <authorList>
            <person name="Terrapon N."/>
            <person name="Li C."/>
            <person name="Robertson H.M."/>
            <person name="Ji L."/>
            <person name="Meng X."/>
            <person name="Booth W."/>
            <person name="Chen Z."/>
            <person name="Childers C.P."/>
            <person name="Glastad K.M."/>
            <person name="Gokhale K."/>
            <person name="Gowin J."/>
            <person name="Gronenberg W."/>
            <person name="Hermansen R.A."/>
            <person name="Hu H."/>
            <person name="Hunt B.G."/>
            <person name="Huylmans A.K."/>
            <person name="Khalil S.M."/>
            <person name="Mitchell R.D."/>
            <person name="Munoz-Torres M.C."/>
            <person name="Mustard J.A."/>
            <person name="Pan H."/>
            <person name="Reese J.T."/>
            <person name="Scharf M.E."/>
            <person name="Sun F."/>
            <person name="Vogel H."/>
            <person name="Xiao J."/>
            <person name="Yang W."/>
            <person name="Yang Z."/>
            <person name="Yang Z."/>
            <person name="Zhou J."/>
            <person name="Zhu J."/>
            <person name="Brent C.S."/>
            <person name="Elsik C.G."/>
            <person name="Goodisman M.A."/>
            <person name="Liberles D.A."/>
            <person name="Roe R.M."/>
            <person name="Vargo E.L."/>
            <person name="Vilcinskas A."/>
            <person name="Wang J."/>
            <person name="Bornberg-Bauer E."/>
            <person name="Korb J."/>
            <person name="Zhang G."/>
            <person name="Liebig J."/>
        </authorList>
    </citation>
    <scope>NUCLEOTIDE SEQUENCE [LARGE SCALE GENOMIC DNA]</scope>
    <source>
        <tissue evidence="10">Whole organism</tissue>
    </source>
</reference>
<dbReference type="Proteomes" id="UP000027135">
    <property type="component" value="Unassembled WGS sequence"/>
</dbReference>
<dbReference type="SMART" id="SM01332">
    <property type="entry name" value="Cyclin_C"/>
    <property type="match status" value="1"/>
</dbReference>
<evidence type="ECO:0000313" key="11">
    <source>
        <dbReference type="Proteomes" id="UP000027135"/>
    </source>
</evidence>
<dbReference type="InterPro" id="IPR032447">
    <property type="entry name" value="Cyclin-A_N"/>
</dbReference>
<accession>A0A067RLB0</accession>
<evidence type="ECO:0000259" key="9">
    <source>
        <dbReference type="SMART" id="SM01332"/>
    </source>
</evidence>
<feature type="domain" description="Cyclin C-terminal" evidence="9">
    <location>
        <begin position="302"/>
        <end position="419"/>
    </location>
</feature>
<keyword evidence="3" id="KW-0498">Mitosis</keyword>
<dbReference type="InParanoid" id="A0A067RLB0"/>
<dbReference type="FunFam" id="1.10.472.10:FF:000001">
    <property type="entry name" value="G2/mitotic-specific cyclin"/>
    <property type="match status" value="1"/>
</dbReference>
<dbReference type="GO" id="GO:0051301">
    <property type="term" value="P:cell division"/>
    <property type="evidence" value="ECO:0007669"/>
    <property type="project" value="UniProtKB-KW"/>
</dbReference>
<dbReference type="PIRSF" id="PIRSF001771">
    <property type="entry name" value="Cyclin_A_B_D_E"/>
    <property type="match status" value="1"/>
</dbReference>
<keyword evidence="4 6" id="KW-0195">Cyclin</keyword>
<evidence type="ECO:0000259" key="8">
    <source>
        <dbReference type="SMART" id="SM00385"/>
    </source>
</evidence>
<dbReference type="OrthoDB" id="5590282at2759"/>
<dbReference type="InterPro" id="IPR036915">
    <property type="entry name" value="Cyclin-like_sf"/>
</dbReference>
<dbReference type="SUPFAM" id="SSF47954">
    <property type="entry name" value="Cyclin-like"/>
    <property type="match status" value="2"/>
</dbReference>
<keyword evidence="5" id="KW-0131">Cell cycle</keyword>
<dbReference type="Pfam" id="PF00134">
    <property type="entry name" value="Cyclin_N"/>
    <property type="match status" value="1"/>
</dbReference>
<evidence type="ECO:0000256" key="7">
    <source>
        <dbReference type="SAM" id="MobiDB-lite"/>
    </source>
</evidence>
<sequence length="424" mass="48713">MATFRINQDQENCGPNLRQTQKEQSQQQRRPVLGVINKNTTRIPSQKPKQEITSQDENLCAKQKSTIQIVQKAPFTIHEDKLVEEKSVVLRDSKPQASCINNCRIRQFGLPATVTNLHRQPLQEISIKHDIFEEDSTGGSPMSLDRSGILGTPIKQGSKSAQELLLDIDEYKEEIYLYLREAETRHRPKPGYMRKQPDITYAMRSILVDWLVEVAEEYRLQTETLYLAVSYIDRFLSFMSVVRAKLQLVGTAAMFIAAKYEEIYPPDVREFVYITDDTYTKKQVLRMEHLILKVLAFDLSVPTTLSFITSFSVSNDLSEMTMFLAMYLGELSLLEADPYLQYVPSELAAACIALARHTLDQEAWPEDLEKSTKYKFEDLKSCISHLNQTYSNASVHPQQAIREKYKANRWHNVSLMTPRTPALC</sequence>
<dbReference type="AlphaFoldDB" id="A0A067RLB0"/>
<dbReference type="EMBL" id="KK852444">
    <property type="protein sequence ID" value="KDR23813.1"/>
    <property type="molecule type" value="Genomic_DNA"/>
</dbReference>
<dbReference type="Pfam" id="PF02984">
    <property type="entry name" value="Cyclin_C"/>
    <property type="match status" value="1"/>
</dbReference>
<feature type="compositionally biased region" description="Polar residues" evidence="7">
    <location>
        <begin position="1"/>
        <end position="13"/>
    </location>
</feature>
<name>A0A067RLB0_ZOONE</name>
<feature type="region of interest" description="Disordered" evidence="7">
    <location>
        <begin position="1"/>
        <end position="29"/>
    </location>
</feature>
<gene>
    <name evidence="10" type="ORF">L798_11393</name>
</gene>
<dbReference type="PROSITE" id="PS00292">
    <property type="entry name" value="CYCLINS"/>
    <property type="match status" value="1"/>
</dbReference>
<dbReference type="InterPro" id="IPR039361">
    <property type="entry name" value="Cyclin"/>
</dbReference>
<evidence type="ECO:0000256" key="4">
    <source>
        <dbReference type="ARBA" id="ARBA00023127"/>
    </source>
</evidence>
<keyword evidence="11" id="KW-1185">Reference proteome</keyword>
<protein>
    <submittedName>
        <fullName evidence="10">G2/mitotic-specific cyclin-A</fullName>
    </submittedName>
</protein>
<feature type="domain" description="Cyclin-like" evidence="8">
    <location>
        <begin position="306"/>
        <end position="388"/>
    </location>
</feature>
<evidence type="ECO:0000256" key="5">
    <source>
        <dbReference type="ARBA" id="ARBA00023306"/>
    </source>
</evidence>
<proteinExistence type="inferred from homology"/>
<dbReference type="FunCoup" id="A0A067RLB0">
    <property type="interactions" value="690"/>
</dbReference>
<dbReference type="eggNOG" id="KOG0654">
    <property type="taxonomic scope" value="Eukaryota"/>
</dbReference>
<feature type="domain" description="Cyclin-like" evidence="8">
    <location>
        <begin position="209"/>
        <end position="293"/>
    </location>
</feature>
<keyword evidence="2" id="KW-0132">Cell division</keyword>